<keyword evidence="13" id="KW-1185">Reference proteome</keyword>
<evidence type="ECO:0000256" key="8">
    <source>
        <dbReference type="ARBA" id="ARBA00023033"/>
    </source>
</evidence>
<gene>
    <name evidence="12" type="ORF">FISHEDRAFT_44672</name>
</gene>
<evidence type="ECO:0000256" key="7">
    <source>
        <dbReference type="ARBA" id="ARBA00023004"/>
    </source>
</evidence>
<keyword evidence="4 9" id="KW-0349">Heme</keyword>
<dbReference type="Gene3D" id="1.10.630.10">
    <property type="entry name" value="Cytochrome P450"/>
    <property type="match status" value="1"/>
</dbReference>
<name>A0A0D7A9U7_9AGAR</name>
<organism evidence="12 13">
    <name type="scientific">Fistulina hepatica ATCC 64428</name>
    <dbReference type="NCBI Taxonomy" id="1128425"/>
    <lineage>
        <taxon>Eukaryota</taxon>
        <taxon>Fungi</taxon>
        <taxon>Dikarya</taxon>
        <taxon>Basidiomycota</taxon>
        <taxon>Agaricomycotina</taxon>
        <taxon>Agaricomycetes</taxon>
        <taxon>Agaricomycetidae</taxon>
        <taxon>Agaricales</taxon>
        <taxon>Fistulinaceae</taxon>
        <taxon>Fistulina</taxon>
    </lineage>
</organism>
<keyword evidence="11" id="KW-0472">Membrane</keyword>
<evidence type="ECO:0000256" key="1">
    <source>
        <dbReference type="ARBA" id="ARBA00001971"/>
    </source>
</evidence>
<dbReference type="SUPFAM" id="SSF48264">
    <property type="entry name" value="Cytochrome P450"/>
    <property type="match status" value="1"/>
</dbReference>
<dbReference type="InterPro" id="IPR002401">
    <property type="entry name" value="Cyt_P450_E_grp-I"/>
</dbReference>
<evidence type="ECO:0000256" key="4">
    <source>
        <dbReference type="ARBA" id="ARBA00022617"/>
    </source>
</evidence>
<evidence type="ECO:0000256" key="2">
    <source>
        <dbReference type="ARBA" id="ARBA00005179"/>
    </source>
</evidence>
<comment type="similarity">
    <text evidence="3 10">Belongs to the cytochrome P450 family.</text>
</comment>
<dbReference type="GO" id="GO:0005506">
    <property type="term" value="F:iron ion binding"/>
    <property type="evidence" value="ECO:0007669"/>
    <property type="project" value="InterPro"/>
</dbReference>
<dbReference type="PANTHER" id="PTHR46300">
    <property type="entry name" value="P450, PUTATIVE (EUROFUNG)-RELATED-RELATED"/>
    <property type="match status" value="1"/>
</dbReference>
<dbReference type="GO" id="GO:0004497">
    <property type="term" value="F:monooxygenase activity"/>
    <property type="evidence" value="ECO:0007669"/>
    <property type="project" value="UniProtKB-KW"/>
</dbReference>
<reference evidence="12 13" key="1">
    <citation type="journal article" date="2015" name="Fungal Genet. Biol.">
        <title>Evolution of novel wood decay mechanisms in Agaricales revealed by the genome sequences of Fistulina hepatica and Cylindrobasidium torrendii.</title>
        <authorList>
            <person name="Floudas D."/>
            <person name="Held B.W."/>
            <person name="Riley R."/>
            <person name="Nagy L.G."/>
            <person name="Koehler G."/>
            <person name="Ransdell A.S."/>
            <person name="Younus H."/>
            <person name="Chow J."/>
            <person name="Chiniquy J."/>
            <person name="Lipzen A."/>
            <person name="Tritt A."/>
            <person name="Sun H."/>
            <person name="Haridas S."/>
            <person name="LaButti K."/>
            <person name="Ohm R.A."/>
            <person name="Kues U."/>
            <person name="Blanchette R.A."/>
            <person name="Grigoriev I.V."/>
            <person name="Minto R.E."/>
            <person name="Hibbett D.S."/>
        </authorList>
    </citation>
    <scope>NUCLEOTIDE SEQUENCE [LARGE SCALE GENOMIC DNA]</scope>
    <source>
        <strain evidence="12 13">ATCC 64428</strain>
    </source>
</reference>
<dbReference type="OrthoDB" id="2789670at2759"/>
<keyword evidence="7 9" id="KW-0408">Iron</keyword>
<keyword evidence="5 9" id="KW-0479">Metal-binding</keyword>
<dbReference type="PANTHER" id="PTHR46300:SF7">
    <property type="entry name" value="P450, PUTATIVE (EUROFUNG)-RELATED"/>
    <property type="match status" value="1"/>
</dbReference>
<dbReference type="PRINTS" id="PR00463">
    <property type="entry name" value="EP450I"/>
</dbReference>
<accession>A0A0D7A9U7</accession>
<evidence type="ECO:0000256" key="10">
    <source>
        <dbReference type="RuleBase" id="RU000461"/>
    </source>
</evidence>
<evidence type="ECO:0000256" key="9">
    <source>
        <dbReference type="PIRSR" id="PIRSR602401-1"/>
    </source>
</evidence>
<evidence type="ECO:0000256" key="5">
    <source>
        <dbReference type="ARBA" id="ARBA00022723"/>
    </source>
</evidence>
<dbReference type="CDD" id="cd11065">
    <property type="entry name" value="CYP64-like"/>
    <property type="match status" value="1"/>
</dbReference>
<sequence length="515" mass="57168">MGFQLRLDTLSAGRLVSFSNVAIIFFLFCLVRLVQSLLKRTSLPPLPPGPPRIPLIGNVFNMPKEKAWETFANWRSSYGDVVSLNGLGQHVIILNSYEAVHSLLDKKGTLYAHRPEFRMLLLGGLGNLILAMSNTPAFRYRRKLIHQSFGTPSATTAYYSGIEAEVRRLIKGLFEAPSEFKDHIEHASSGIILRAAYGFVNVPQSLTSEIEAGMGMLSEAAIPTAYLINFIPWMRHLPSWLPGTGFRRLANNMNKTLVGVSDTAFNMVKQNMTQGSVEASYTSRLIEKGEDDEIVKWTAIQLYGGIAGTVIGFFKAMTLYQDAQARAQQEIDTVIGNDRLPSFSDRGELPYCEALILEVFRWHCVAPNGVPHRLLEDDIYQGMRIPAGSFVIPNAWGISKDPSLYKDPDKFEPLRFLSDGGFSEQAPEQDPRAYVFGHGRRVCAGQALAEASMFLEMVTVLSLFNISRYVDAEGVIDEPSTEMLPGLISFPCPFNCSIKPRNAAAEALLRANIME</sequence>
<comment type="cofactor">
    <cofactor evidence="1 9">
        <name>heme</name>
        <dbReference type="ChEBI" id="CHEBI:30413"/>
    </cofactor>
</comment>
<dbReference type="GO" id="GO:0020037">
    <property type="term" value="F:heme binding"/>
    <property type="evidence" value="ECO:0007669"/>
    <property type="project" value="InterPro"/>
</dbReference>
<feature type="binding site" description="axial binding residue" evidence="9">
    <location>
        <position position="443"/>
    </location>
    <ligand>
        <name>heme</name>
        <dbReference type="ChEBI" id="CHEBI:30413"/>
    </ligand>
    <ligandPart>
        <name>Fe</name>
        <dbReference type="ChEBI" id="CHEBI:18248"/>
    </ligandPart>
</feature>
<dbReference type="InterPro" id="IPR050364">
    <property type="entry name" value="Cytochrome_P450_fung"/>
</dbReference>
<keyword evidence="11" id="KW-1133">Transmembrane helix</keyword>
<dbReference type="AlphaFoldDB" id="A0A0D7A9U7"/>
<dbReference type="InterPro" id="IPR001128">
    <property type="entry name" value="Cyt_P450"/>
</dbReference>
<keyword evidence="11" id="KW-0812">Transmembrane</keyword>
<dbReference type="Proteomes" id="UP000054144">
    <property type="component" value="Unassembled WGS sequence"/>
</dbReference>
<feature type="transmembrane region" description="Helical" evidence="11">
    <location>
        <begin position="12"/>
        <end position="34"/>
    </location>
</feature>
<dbReference type="Pfam" id="PF00067">
    <property type="entry name" value="p450"/>
    <property type="match status" value="1"/>
</dbReference>
<evidence type="ECO:0000256" key="6">
    <source>
        <dbReference type="ARBA" id="ARBA00023002"/>
    </source>
</evidence>
<evidence type="ECO:0000256" key="11">
    <source>
        <dbReference type="SAM" id="Phobius"/>
    </source>
</evidence>
<dbReference type="InterPro" id="IPR017972">
    <property type="entry name" value="Cyt_P450_CS"/>
</dbReference>
<evidence type="ECO:0000313" key="13">
    <source>
        <dbReference type="Proteomes" id="UP000054144"/>
    </source>
</evidence>
<dbReference type="PROSITE" id="PS00086">
    <property type="entry name" value="CYTOCHROME_P450"/>
    <property type="match status" value="1"/>
</dbReference>
<evidence type="ECO:0000313" key="12">
    <source>
        <dbReference type="EMBL" id="KIY47782.1"/>
    </source>
</evidence>
<dbReference type="EMBL" id="KN881928">
    <property type="protein sequence ID" value="KIY47782.1"/>
    <property type="molecule type" value="Genomic_DNA"/>
</dbReference>
<comment type="pathway">
    <text evidence="2">Secondary metabolite biosynthesis.</text>
</comment>
<keyword evidence="8 10" id="KW-0503">Monooxygenase</keyword>
<proteinExistence type="inferred from homology"/>
<protein>
    <submittedName>
        <fullName evidence="12">Cytochrome P450</fullName>
    </submittedName>
</protein>
<dbReference type="InterPro" id="IPR036396">
    <property type="entry name" value="Cyt_P450_sf"/>
</dbReference>
<evidence type="ECO:0000256" key="3">
    <source>
        <dbReference type="ARBA" id="ARBA00010617"/>
    </source>
</evidence>
<dbReference type="GO" id="GO:0016705">
    <property type="term" value="F:oxidoreductase activity, acting on paired donors, with incorporation or reduction of molecular oxygen"/>
    <property type="evidence" value="ECO:0007669"/>
    <property type="project" value="InterPro"/>
</dbReference>
<keyword evidence="6 10" id="KW-0560">Oxidoreductase</keyword>